<evidence type="ECO:0000256" key="1">
    <source>
        <dbReference type="ARBA" id="ARBA00004651"/>
    </source>
</evidence>
<organism evidence="9 10">
    <name type="scientific">Christensenella tenuis</name>
    <dbReference type="NCBI Taxonomy" id="2763033"/>
    <lineage>
        <taxon>Bacteria</taxon>
        <taxon>Bacillati</taxon>
        <taxon>Bacillota</taxon>
        <taxon>Clostridia</taxon>
        <taxon>Christensenellales</taxon>
        <taxon>Christensenellaceae</taxon>
        <taxon>Christensenella</taxon>
    </lineage>
</organism>
<proteinExistence type="predicted"/>
<evidence type="ECO:0000256" key="3">
    <source>
        <dbReference type="ARBA" id="ARBA00022475"/>
    </source>
</evidence>
<evidence type="ECO:0000256" key="2">
    <source>
        <dbReference type="ARBA" id="ARBA00022448"/>
    </source>
</evidence>
<feature type="transmembrane region" description="Helical" evidence="8">
    <location>
        <begin position="77"/>
        <end position="96"/>
    </location>
</feature>
<keyword evidence="7 8" id="KW-0472">Membrane</keyword>
<feature type="transmembrane region" description="Helical" evidence="8">
    <location>
        <begin position="178"/>
        <end position="200"/>
    </location>
</feature>
<feature type="transmembrane region" description="Helical" evidence="8">
    <location>
        <begin position="139"/>
        <end position="158"/>
    </location>
</feature>
<accession>A0ABR7EH43</accession>
<evidence type="ECO:0000256" key="8">
    <source>
        <dbReference type="SAM" id="Phobius"/>
    </source>
</evidence>
<feature type="transmembrane region" description="Helical" evidence="8">
    <location>
        <begin position="49"/>
        <end position="70"/>
    </location>
</feature>
<keyword evidence="4" id="KW-0997">Cell inner membrane</keyword>
<dbReference type="Proteomes" id="UP000606889">
    <property type="component" value="Unassembled WGS sequence"/>
</dbReference>
<dbReference type="RefSeq" id="WP_186857957.1">
    <property type="nucleotide sequence ID" value="NZ_JACOON010000004.1"/>
</dbReference>
<comment type="caution">
    <text evidence="9">The sequence shown here is derived from an EMBL/GenBank/DDBJ whole genome shotgun (WGS) entry which is preliminary data.</text>
</comment>
<comment type="subcellular location">
    <subcellularLocation>
        <location evidence="1">Cell membrane</location>
        <topology evidence="1">Multi-pass membrane protein</topology>
    </subcellularLocation>
</comment>
<reference evidence="9 10" key="1">
    <citation type="submission" date="2020-08" db="EMBL/GenBank/DDBJ databases">
        <title>Genome public.</title>
        <authorList>
            <person name="Liu C."/>
            <person name="Sun Q."/>
        </authorList>
    </citation>
    <scope>NUCLEOTIDE SEQUENCE [LARGE SCALE GENOMIC DNA]</scope>
    <source>
        <strain evidence="9 10">NSJ-35</strain>
    </source>
</reference>
<dbReference type="PANTHER" id="PTHR32196:SF21">
    <property type="entry name" value="ABC TRANSPORTER PERMEASE PROTEIN YPHD-RELATED"/>
    <property type="match status" value="1"/>
</dbReference>
<feature type="transmembrane region" description="Helical" evidence="8">
    <location>
        <begin position="21"/>
        <end position="37"/>
    </location>
</feature>
<gene>
    <name evidence="9" type="ORF">H8S18_08905</name>
</gene>
<protein>
    <submittedName>
        <fullName evidence="9">ABC transporter permease</fullName>
    </submittedName>
</protein>
<name>A0ABR7EH43_9FIRM</name>
<dbReference type="InterPro" id="IPR001851">
    <property type="entry name" value="ABC_transp_permease"/>
</dbReference>
<keyword evidence="2" id="KW-0813">Transport</keyword>
<sequence>MKTQAAFSNRFQSFSERNSNLLRLLAVFVIVFAFFAITKQGAFLKPETFASMAVQLPEYSILALGVALTLISGGIDLSVVGIANLAGILMALFLSTAATDAAPDAVPLYIAGAAAIGFLVGLSCGAFNGLLVSRFRIPPILATMGTMQIFTGLAIVITEGKSVSGLVPAYEHGINSALFGWLPVPLLMFIACAAWVSFVLNKTNYGQKLYMLGTNEKAAAFSGIHTNTVLMKTYIYSGLLAIVASLIMMGRNASAKADTGSSYTLQCVLICVLGGVKTEGGFGKVSGIVVAVLILQTISTGLNLFREINNFYRGLIWGAVLVAVLIANCIIEQKEQAKLMKKLSMEEAAEA</sequence>
<keyword evidence="10" id="KW-1185">Reference proteome</keyword>
<feature type="transmembrane region" description="Helical" evidence="8">
    <location>
        <begin position="234"/>
        <end position="254"/>
    </location>
</feature>
<dbReference type="CDD" id="cd06579">
    <property type="entry name" value="TM_PBP1_transp_AraH_like"/>
    <property type="match status" value="1"/>
</dbReference>
<evidence type="ECO:0000256" key="4">
    <source>
        <dbReference type="ARBA" id="ARBA00022519"/>
    </source>
</evidence>
<evidence type="ECO:0000256" key="6">
    <source>
        <dbReference type="ARBA" id="ARBA00022989"/>
    </source>
</evidence>
<evidence type="ECO:0000256" key="7">
    <source>
        <dbReference type="ARBA" id="ARBA00023136"/>
    </source>
</evidence>
<dbReference type="Pfam" id="PF02653">
    <property type="entry name" value="BPD_transp_2"/>
    <property type="match status" value="1"/>
</dbReference>
<evidence type="ECO:0000313" key="9">
    <source>
        <dbReference type="EMBL" id="MBC5648454.1"/>
    </source>
</evidence>
<dbReference type="EMBL" id="JACOON010000004">
    <property type="protein sequence ID" value="MBC5648454.1"/>
    <property type="molecule type" value="Genomic_DNA"/>
</dbReference>
<keyword evidence="3" id="KW-1003">Cell membrane</keyword>
<evidence type="ECO:0000313" key="10">
    <source>
        <dbReference type="Proteomes" id="UP000606889"/>
    </source>
</evidence>
<evidence type="ECO:0000256" key="5">
    <source>
        <dbReference type="ARBA" id="ARBA00022692"/>
    </source>
</evidence>
<dbReference type="PANTHER" id="PTHR32196">
    <property type="entry name" value="ABC TRANSPORTER PERMEASE PROTEIN YPHD-RELATED-RELATED"/>
    <property type="match status" value="1"/>
</dbReference>
<feature type="transmembrane region" description="Helical" evidence="8">
    <location>
        <begin position="311"/>
        <end position="331"/>
    </location>
</feature>
<keyword evidence="5 8" id="KW-0812">Transmembrane</keyword>
<feature type="transmembrane region" description="Helical" evidence="8">
    <location>
        <begin position="108"/>
        <end position="132"/>
    </location>
</feature>
<keyword evidence="6 8" id="KW-1133">Transmembrane helix</keyword>
<feature type="transmembrane region" description="Helical" evidence="8">
    <location>
        <begin position="260"/>
        <end position="276"/>
    </location>
</feature>
<feature type="transmembrane region" description="Helical" evidence="8">
    <location>
        <begin position="288"/>
        <end position="305"/>
    </location>
</feature>